<dbReference type="InterPro" id="IPR024079">
    <property type="entry name" value="MetalloPept_cat_dom_sf"/>
</dbReference>
<sequence length="380" mass="44406">MQYNTQQIYKQAILNMQQQKDLEIDSSEFQTIINRQKNQKLNTNNDKISGAVDLQMIGLNNLAKVEGIKGVTEDNSKIRFIAVEDDKTTLMCDNLNNKEFYINKENIFDRYYGETQKELIVQRIRCNGLVLGLNLPPIQHHFHYCRSTIVYNSNNEHIELETEKQFNIFDTKFKKDIKEKYNIKKMNTRHIDKEVLKELLNNMSRVYNDFPNIRGKIKKIKEIDHPNGGLAVELQKDGTYVMYINKNKFYNGKVPKQLYEMDVKKHFHPNNTTYKDMSIHETGHIAVTEIIKKLNHNNNNAIVFDSENNITVNKILNKALNKIGVNDIKEKDLLIRNISEYAYKERGQEIIAEAFADYYANKQNASLLSKNIIEVMKGMI</sequence>
<dbReference type="EMBL" id="BK015182">
    <property type="protein sequence ID" value="DAD94850.1"/>
    <property type="molecule type" value="Genomic_DNA"/>
</dbReference>
<reference evidence="1" key="1">
    <citation type="journal article" date="2021" name="Proc. Natl. Acad. Sci. U.S.A.">
        <title>A Catalog of Tens of Thousands of Viruses from Human Metagenomes Reveals Hidden Associations with Chronic Diseases.</title>
        <authorList>
            <person name="Tisza M.J."/>
            <person name="Buck C.B."/>
        </authorList>
    </citation>
    <scope>NUCLEOTIDE SEQUENCE</scope>
    <source>
        <strain evidence="1">CtiJI15</strain>
    </source>
</reference>
<proteinExistence type="predicted"/>
<dbReference type="GO" id="GO:0008237">
    <property type="term" value="F:metallopeptidase activity"/>
    <property type="evidence" value="ECO:0007669"/>
    <property type="project" value="InterPro"/>
</dbReference>
<protein>
    <submittedName>
        <fullName evidence="1">Uncharacterized protein</fullName>
    </submittedName>
</protein>
<name>A0A8S5NKN4_9CAUD</name>
<evidence type="ECO:0000313" key="1">
    <source>
        <dbReference type="EMBL" id="DAD94850.1"/>
    </source>
</evidence>
<organism evidence="1">
    <name type="scientific">Siphoviridae sp. ctiJI15</name>
    <dbReference type="NCBI Taxonomy" id="2826431"/>
    <lineage>
        <taxon>Viruses</taxon>
        <taxon>Duplodnaviria</taxon>
        <taxon>Heunggongvirae</taxon>
        <taxon>Uroviricota</taxon>
        <taxon>Caudoviricetes</taxon>
    </lineage>
</organism>
<accession>A0A8S5NKN4</accession>
<dbReference type="Gene3D" id="3.40.390.10">
    <property type="entry name" value="Collagenase (Catalytic Domain)"/>
    <property type="match status" value="1"/>
</dbReference>